<evidence type="ECO:0000256" key="1">
    <source>
        <dbReference type="ARBA" id="ARBA00022729"/>
    </source>
</evidence>
<keyword evidence="5" id="KW-1185">Reference proteome</keyword>
<protein>
    <recommendedName>
        <fullName evidence="3">G8 domain-containing protein</fullName>
    </recommendedName>
</protein>
<dbReference type="InterPro" id="IPR052387">
    <property type="entry name" value="Fibrocystin"/>
</dbReference>
<dbReference type="SMART" id="SM01225">
    <property type="entry name" value="G8"/>
    <property type="match status" value="1"/>
</dbReference>
<feature type="signal peptide" evidence="2">
    <location>
        <begin position="1"/>
        <end position="16"/>
    </location>
</feature>
<dbReference type="PROSITE" id="PS51484">
    <property type="entry name" value="G8"/>
    <property type="match status" value="1"/>
</dbReference>
<name>A0AAW0I667_MYOGA</name>
<dbReference type="EMBL" id="JBBHLL010000210">
    <property type="protein sequence ID" value="KAK7809886.1"/>
    <property type="molecule type" value="Genomic_DNA"/>
</dbReference>
<dbReference type="InterPro" id="IPR019316">
    <property type="entry name" value="G8_domain"/>
</dbReference>
<keyword evidence="1 2" id="KW-0732">Signal</keyword>
<feature type="non-terminal residue" evidence="4">
    <location>
        <position position="1"/>
    </location>
</feature>
<sequence>VFVLVAAVGLTQVTTGTAPELPEAWNIPGGEKLAFALDRTVLVDTDLPVLRRLYVMGTLEFPVDRSNVLSVACLLIAGGELKVGTLTNPLEKEQRLLIILRASEEIFCDYFNGISVDPGTIGVYGKLSLYSAYPKKSWVHLGADIAPGNERIIVDDEVNWLPHDKIVLSSSSYEPHEAEVLTIKEIKGYHIRIYERLRHRHIEGDSLWGPSGILAEKSFPNFDYGAMVQTENSLVLQNITLVDNTIGLLAAASVSSAPLSSIIDVQIVLRNSVIVATSSSFDCIQDRKTPQSANWTSTDRAPSNARGGRIGILWPVFTSEPNQWPQEPWHKSCYRGDLDICILPNEYSTGIMYPITAERTRMLRMKDKNKFYFPPSQPRKDLEETVCHESDWENPRKYLFIDLDGRTLGLPPPVSVFPKTEAEWTGQFFN</sequence>
<gene>
    <name evidence="4" type="ORF">U0070_000272</name>
</gene>
<feature type="domain" description="G8" evidence="3">
    <location>
        <begin position="23"/>
        <end position="143"/>
    </location>
</feature>
<feature type="non-terminal residue" evidence="4">
    <location>
        <position position="430"/>
    </location>
</feature>
<evidence type="ECO:0000313" key="4">
    <source>
        <dbReference type="EMBL" id="KAK7809886.1"/>
    </source>
</evidence>
<evidence type="ECO:0000313" key="5">
    <source>
        <dbReference type="Proteomes" id="UP001488838"/>
    </source>
</evidence>
<accession>A0AAW0I667</accession>
<evidence type="ECO:0000259" key="3">
    <source>
        <dbReference type="PROSITE" id="PS51484"/>
    </source>
</evidence>
<dbReference type="Proteomes" id="UP001488838">
    <property type="component" value="Unassembled WGS sequence"/>
</dbReference>
<dbReference type="AlphaFoldDB" id="A0AAW0I667"/>
<reference evidence="4 5" key="1">
    <citation type="journal article" date="2023" name="bioRxiv">
        <title>Conserved and derived expression patterns and positive selection on dental genes reveal complex evolutionary context of ever-growing rodent molars.</title>
        <authorList>
            <person name="Calamari Z.T."/>
            <person name="Song A."/>
            <person name="Cohen E."/>
            <person name="Akter M."/>
            <person name="Roy R.D."/>
            <person name="Hallikas O."/>
            <person name="Christensen M.M."/>
            <person name="Li P."/>
            <person name="Marangoni P."/>
            <person name="Jernvall J."/>
            <person name="Klein O.D."/>
        </authorList>
    </citation>
    <scope>NUCLEOTIDE SEQUENCE [LARGE SCALE GENOMIC DNA]</scope>
    <source>
        <strain evidence="4">V071</strain>
    </source>
</reference>
<organism evidence="4 5">
    <name type="scientific">Myodes glareolus</name>
    <name type="common">Bank vole</name>
    <name type="synonym">Clethrionomys glareolus</name>
    <dbReference type="NCBI Taxonomy" id="447135"/>
    <lineage>
        <taxon>Eukaryota</taxon>
        <taxon>Metazoa</taxon>
        <taxon>Chordata</taxon>
        <taxon>Craniata</taxon>
        <taxon>Vertebrata</taxon>
        <taxon>Euteleostomi</taxon>
        <taxon>Mammalia</taxon>
        <taxon>Eutheria</taxon>
        <taxon>Euarchontoglires</taxon>
        <taxon>Glires</taxon>
        <taxon>Rodentia</taxon>
        <taxon>Myomorpha</taxon>
        <taxon>Muroidea</taxon>
        <taxon>Cricetidae</taxon>
        <taxon>Arvicolinae</taxon>
        <taxon>Myodes</taxon>
    </lineage>
</organism>
<dbReference type="Pfam" id="PF10162">
    <property type="entry name" value="G8"/>
    <property type="match status" value="1"/>
</dbReference>
<dbReference type="PANTHER" id="PTHR46769">
    <property type="entry name" value="POLYCYSTIC KIDNEY AND HEPATIC DISEASE 1 (AUTOSOMAL RECESSIVE)-LIKE 1"/>
    <property type="match status" value="1"/>
</dbReference>
<dbReference type="PANTHER" id="PTHR46769:SF1">
    <property type="entry name" value="FIBROCYSTIN"/>
    <property type="match status" value="1"/>
</dbReference>
<comment type="caution">
    <text evidence="4">The sequence shown here is derived from an EMBL/GenBank/DDBJ whole genome shotgun (WGS) entry which is preliminary data.</text>
</comment>
<proteinExistence type="predicted"/>
<feature type="chain" id="PRO_5043642765" description="G8 domain-containing protein" evidence="2">
    <location>
        <begin position="17"/>
        <end position="430"/>
    </location>
</feature>
<evidence type="ECO:0000256" key="2">
    <source>
        <dbReference type="SAM" id="SignalP"/>
    </source>
</evidence>